<feature type="non-terminal residue" evidence="4">
    <location>
        <position position="1"/>
    </location>
</feature>
<dbReference type="InterPro" id="IPR015590">
    <property type="entry name" value="Aldehyde_DH_dom"/>
</dbReference>
<dbReference type="InterPro" id="IPR050740">
    <property type="entry name" value="Aldehyde_DH_Superfamily"/>
</dbReference>
<dbReference type="Gene3D" id="3.40.309.10">
    <property type="entry name" value="Aldehyde Dehydrogenase, Chain A, domain 2"/>
    <property type="match status" value="1"/>
</dbReference>
<reference evidence="4 5" key="1">
    <citation type="submission" date="2017-01" db="EMBL/GenBank/DDBJ databases">
        <title>Genome Sequencing of a Marine Spirillum, Oceanospirillum multiglobuliferum ATCC 33336, from Japan.</title>
        <authorList>
            <person name="Carney J.G."/>
            <person name="Trachtenberg A.M."/>
            <person name="Rheaume B.A."/>
            <person name="Linnane J.D."/>
            <person name="Pitts N.L."/>
            <person name="Mykles D.L."/>
            <person name="Maclea K.S."/>
        </authorList>
    </citation>
    <scope>NUCLEOTIDE SEQUENCE [LARGE SCALE GENOMIC DNA]</scope>
    <source>
        <strain evidence="4 5">ATCC 33336</strain>
    </source>
</reference>
<dbReference type="InterPro" id="IPR016163">
    <property type="entry name" value="Ald_DH_C"/>
</dbReference>
<name>A0A1V4SZR3_9GAMM</name>
<evidence type="ECO:0000313" key="5">
    <source>
        <dbReference type="Proteomes" id="UP000191418"/>
    </source>
</evidence>
<protein>
    <submittedName>
        <fullName evidence="4">Succinate-semialdehyde dehydrogenase (NADP(+))</fullName>
    </submittedName>
</protein>
<dbReference type="InterPro" id="IPR016161">
    <property type="entry name" value="Ald_DH/histidinol_DH"/>
</dbReference>
<sequence length="134" mass="14452">GQTCVCTNRFYVHERVYDAFAEKLSAAVSQLKIGHGTDLGVTLGPLINEAAVKKVESHIADALAKGASIVTGGKRHALGRGFFEPTVMTGVNPDMEVAQEETFGPLAPLFRFSSDEEVVRLANDTQFGLAAYFY</sequence>
<dbReference type="Proteomes" id="UP000191418">
    <property type="component" value="Unassembled WGS sequence"/>
</dbReference>
<organism evidence="4 5">
    <name type="scientific">Oceanospirillum multiglobuliferum</name>
    <dbReference type="NCBI Taxonomy" id="64969"/>
    <lineage>
        <taxon>Bacteria</taxon>
        <taxon>Pseudomonadati</taxon>
        <taxon>Pseudomonadota</taxon>
        <taxon>Gammaproteobacteria</taxon>
        <taxon>Oceanospirillales</taxon>
        <taxon>Oceanospirillaceae</taxon>
        <taxon>Oceanospirillum</taxon>
    </lineage>
</organism>
<evidence type="ECO:0000259" key="3">
    <source>
        <dbReference type="Pfam" id="PF00171"/>
    </source>
</evidence>
<feature type="domain" description="Aldehyde dehydrogenase" evidence="3">
    <location>
        <begin position="1"/>
        <end position="133"/>
    </location>
</feature>
<gene>
    <name evidence="4" type="primary">gabD</name>
    <name evidence="4" type="ORF">BTE48_17365</name>
</gene>
<keyword evidence="5" id="KW-1185">Reference proteome</keyword>
<dbReference type="FunFam" id="3.40.309.10:FF:000004">
    <property type="entry name" value="Succinate-semialdehyde dehydrogenase I"/>
    <property type="match status" value="1"/>
</dbReference>
<evidence type="ECO:0000256" key="2">
    <source>
        <dbReference type="ARBA" id="ARBA00023002"/>
    </source>
</evidence>
<dbReference type="PANTHER" id="PTHR43353:SF5">
    <property type="entry name" value="SUCCINATE-SEMIALDEHYDE DEHYDROGENASE, MITOCHONDRIAL"/>
    <property type="match status" value="1"/>
</dbReference>
<dbReference type="Pfam" id="PF00171">
    <property type="entry name" value="Aldedh"/>
    <property type="match status" value="1"/>
</dbReference>
<dbReference type="PANTHER" id="PTHR43353">
    <property type="entry name" value="SUCCINATE-SEMIALDEHYDE DEHYDROGENASE, MITOCHONDRIAL"/>
    <property type="match status" value="1"/>
</dbReference>
<evidence type="ECO:0000256" key="1">
    <source>
        <dbReference type="ARBA" id="ARBA00009986"/>
    </source>
</evidence>
<feature type="non-terminal residue" evidence="4">
    <location>
        <position position="134"/>
    </location>
</feature>
<comment type="caution">
    <text evidence="4">The sequence shown here is derived from an EMBL/GenBank/DDBJ whole genome shotgun (WGS) entry which is preliminary data.</text>
</comment>
<proteinExistence type="inferred from homology"/>
<dbReference type="EMBL" id="MTSM01000351">
    <property type="protein sequence ID" value="OPX53842.1"/>
    <property type="molecule type" value="Genomic_DNA"/>
</dbReference>
<dbReference type="GO" id="GO:0005829">
    <property type="term" value="C:cytosol"/>
    <property type="evidence" value="ECO:0007669"/>
    <property type="project" value="TreeGrafter"/>
</dbReference>
<dbReference type="RefSeq" id="WP_139776766.1">
    <property type="nucleotide sequence ID" value="NZ_MTSM01000351.1"/>
</dbReference>
<dbReference type="GO" id="GO:0004777">
    <property type="term" value="F:succinate-semialdehyde dehydrogenase (NAD+) activity"/>
    <property type="evidence" value="ECO:0007669"/>
    <property type="project" value="TreeGrafter"/>
</dbReference>
<dbReference type="SUPFAM" id="SSF53720">
    <property type="entry name" value="ALDH-like"/>
    <property type="match status" value="1"/>
</dbReference>
<comment type="similarity">
    <text evidence="1">Belongs to the aldehyde dehydrogenase family.</text>
</comment>
<accession>A0A1V4SZR3</accession>
<dbReference type="AlphaFoldDB" id="A0A1V4SZR3"/>
<keyword evidence="2" id="KW-0560">Oxidoreductase</keyword>
<dbReference type="GO" id="GO:0009450">
    <property type="term" value="P:gamma-aminobutyric acid catabolic process"/>
    <property type="evidence" value="ECO:0007669"/>
    <property type="project" value="TreeGrafter"/>
</dbReference>
<evidence type="ECO:0000313" key="4">
    <source>
        <dbReference type="EMBL" id="OPX53842.1"/>
    </source>
</evidence>